<dbReference type="Gene3D" id="3.40.50.2300">
    <property type="match status" value="1"/>
</dbReference>
<evidence type="ECO:0000313" key="3">
    <source>
        <dbReference type="EMBL" id="MDM7646956.1"/>
    </source>
</evidence>
<gene>
    <name evidence="3" type="ORF">QUE93_07995</name>
</gene>
<dbReference type="EMBL" id="JAUCAQ010000017">
    <property type="protein sequence ID" value="MDM7646956.1"/>
    <property type="molecule type" value="Genomic_DNA"/>
</dbReference>
<feature type="domain" description="Response regulatory" evidence="2">
    <location>
        <begin position="5"/>
        <end position="131"/>
    </location>
</feature>
<evidence type="ECO:0000256" key="1">
    <source>
        <dbReference type="PROSITE-ProRule" id="PRU00169"/>
    </source>
</evidence>
<accession>A0ABT7S071</accession>
<feature type="modified residue" description="4-aspartylphosphate" evidence="1">
    <location>
        <position position="58"/>
    </location>
</feature>
<comment type="caution">
    <text evidence="3">The sequence shown here is derived from an EMBL/GenBank/DDBJ whole genome shotgun (WGS) entry which is preliminary data.</text>
</comment>
<sequence length="413" mass="46018">MGKIKILIVDDNSKKVGKVSHCISSSFSDVEVEISTALDIINAKIQLRDKVFDLLILDVQLPKRIGETINLIGGIDLLQEIKSDTRLNSPTHIVGLTEYESSLVEQKKEFDENVMSLVHFDEMETYWENQLKTLISSILKNKNQILNVSNLEYKYDIAILCALERPELEAILNLPIDWEQTENQYDDGALTYHFGTYQSKESGKLLKIVAASSYQMGLPAAAIHATQLIDSFIPKFLFMPGITGGVKEKVNYGDVIVADVCWDYGSGKTKIIDSVRTIVPDPNPQRLDPKLNSQFKALARDSGRLAEIKGKFQGQTPDTSLKVHVGNLASGSSVVEDPTVVEEIMQHSRKLLGIEMEAYSVFLSAALSNKPKPQVAVVKSVCDFADSSKDDNYQHYAAYTSARVVFDFINKYV</sequence>
<dbReference type="InterPro" id="IPR001789">
    <property type="entry name" value="Sig_transdc_resp-reg_receiver"/>
</dbReference>
<name>A0ABT7S071_9LACO</name>
<dbReference type="Gene3D" id="3.40.50.1580">
    <property type="entry name" value="Nucleoside phosphorylase domain"/>
    <property type="match status" value="1"/>
</dbReference>
<dbReference type="InterPro" id="IPR035994">
    <property type="entry name" value="Nucleoside_phosphorylase_sf"/>
</dbReference>
<dbReference type="SUPFAM" id="SSF52172">
    <property type="entry name" value="CheY-like"/>
    <property type="match status" value="1"/>
</dbReference>
<proteinExistence type="predicted"/>
<dbReference type="InterPro" id="IPR011006">
    <property type="entry name" value="CheY-like_superfamily"/>
</dbReference>
<dbReference type="SUPFAM" id="SSF53167">
    <property type="entry name" value="Purine and uridine phosphorylases"/>
    <property type="match status" value="1"/>
</dbReference>
<reference evidence="3 4" key="1">
    <citation type="submission" date="2023-06" db="EMBL/GenBank/DDBJ databases">
        <title>Draft Genome Sequences of lactic acid bacteria strains isolated from fermented milk products.</title>
        <authorList>
            <person name="Elcheninov A.G."/>
            <person name="Klyukina A."/>
            <person name="Zayulina K.S."/>
            <person name="Gavirova L.A."/>
            <person name="Shcherbakova P.A."/>
            <person name="Shestakov A.I."/>
            <person name="Kublanov I.V."/>
            <person name="Kochetkova T.V."/>
        </authorList>
    </citation>
    <scope>NUCLEOTIDE SEQUENCE [LARGE SCALE GENOMIC DNA]</scope>
    <source>
        <strain evidence="3 4">TOM.81</strain>
    </source>
</reference>
<dbReference type="PANTHER" id="PTHR46832">
    <property type="entry name" value="5'-METHYLTHIOADENOSINE/S-ADENOSYLHOMOCYSTEINE NUCLEOSIDASE"/>
    <property type="match status" value="1"/>
</dbReference>
<dbReference type="RefSeq" id="WP_289456860.1">
    <property type="nucleotide sequence ID" value="NZ_JAUCAQ010000017.1"/>
</dbReference>
<protein>
    <recommendedName>
        <fullName evidence="2">Response regulatory domain-containing protein</fullName>
    </recommendedName>
</protein>
<keyword evidence="1" id="KW-0597">Phosphoprotein</keyword>
<keyword evidence="4" id="KW-1185">Reference proteome</keyword>
<evidence type="ECO:0000313" key="4">
    <source>
        <dbReference type="Proteomes" id="UP001242903"/>
    </source>
</evidence>
<dbReference type="Proteomes" id="UP001242903">
    <property type="component" value="Unassembled WGS sequence"/>
</dbReference>
<organism evidence="3 4">
    <name type="scientific">Leuconostoc falkenbergense</name>
    <dbReference type="NCBI Taxonomy" id="2766470"/>
    <lineage>
        <taxon>Bacteria</taxon>
        <taxon>Bacillati</taxon>
        <taxon>Bacillota</taxon>
        <taxon>Bacilli</taxon>
        <taxon>Lactobacillales</taxon>
        <taxon>Lactobacillaceae</taxon>
        <taxon>Leuconostoc</taxon>
    </lineage>
</organism>
<dbReference type="InterPro" id="IPR000845">
    <property type="entry name" value="Nucleoside_phosphorylase_d"/>
</dbReference>
<evidence type="ECO:0000259" key="2">
    <source>
        <dbReference type="PROSITE" id="PS50110"/>
    </source>
</evidence>
<dbReference type="PROSITE" id="PS50110">
    <property type="entry name" value="RESPONSE_REGULATORY"/>
    <property type="match status" value="1"/>
</dbReference>
<dbReference type="CDD" id="cd09008">
    <property type="entry name" value="MTAN"/>
    <property type="match status" value="1"/>
</dbReference>
<dbReference type="PANTHER" id="PTHR46832:SF1">
    <property type="entry name" value="5'-METHYLTHIOADENOSINE_S-ADENOSYLHOMOCYSTEINE NUCLEOSIDASE"/>
    <property type="match status" value="1"/>
</dbReference>
<dbReference type="Pfam" id="PF01048">
    <property type="entry name" value="PNP_UDP_1"/>
    <property type="match status" value="1"/>
</dbReference>